<keyword evidence="4" id="KW-1185">Reference proteome</keyword>
<comment type="caution">
    <text evidence="3">The sequence shown here is derived from an EMBL/GenBank/DDBJ whole genome shotgun (WGS) entry which is preliminary data.</text>
</comment>
<dbReference type="Pfam" id="PF13952">
    <property type="entry name" value="DUF4216"/>
    <property type="match status" value="1"/>
</dbReference>
<dbReference type="InterPro" id="IPR025312">
    <property type="entry name" value="DUF4216"/>
</dbReference>
<dbReference type="AlphaFoldDB" id="A0A8T0RRU8"/>
<dbReference type="PANTHER" id="PTHR48258">
    <property type="entry name" value="DUF4218 DOMAIN-CONTAINING PROTEIN-RELATED"/>
    <property type="match status" value="1"/>
</dbReference>
<name>A0A8T0RRU8_PANVG</name>
<evidence type="ECO:0000313" key="4">
    <source>
        <dbReference type="Proteomes" id="UP000823388"/>
    </source>
</evidence>
<reference evidence="3" key="1">
    <citation type="submission" date="2020-05" db="EMBL/GenBank/DDBJ databases">
        <title>WGS assembly of Panicum virgatum.</title>
        <authorList>
            <person name="Lovell J.T."/>
            <person name="Jenkins J."/>
            <person name="Shu S."/>
            <person name="Juenger T.E."/>
            <person name="Schmutz J."/>
        </authorList>
    </citation>
    <scope>NUCLEOTIDE SEQUENCE</scope>
    <source>
        <strain evidence="3">AP13</strain>
    </source>
</reference>
<protein>
    <recommendedName>
        <fullName evidence="2">DUF4216 domain-containing protein</fullName>
    </recommendedName>
</protein>
<dbReference type="EMBL" id="CM029046">
    <property type="protein sequence ID" value="KAG2589111.1"/>
    <property type="molecule type" value="Genomic_DNA"/>
</dbReference>
<proteinExistence type="predicted"/>
<feature type="domain" description="DUF4216" evidence="2">
    <location>
        <begin position="25"/>
        <end position="71"/>
    </location>
</feature>
<evidence type="ECO:0000313" key="3">
    <source>
        <dbReference type="EMBL" id="KAG2589111.1"/>
    </source>
</evidence>
<dbReference type="PANTHER" id="PTHR48258:SF15">
    <property type="entry name" value="OS02G0543900 PROTEIN"/>
    <property type="match status" value="1"/>
</dbReference>
<feature type="compositionally biased region" description="Acidic residues" evidence="1">
    <location>
        <begin position="124"/>
        <end position="142"/>
    </location>
</feature>
<organism evidence="3 4">
    <name type="scientific">Panicum virgatum</name>
    <name type="common">Blackwell switchgrass</name>
    <dbReference type="NCBI Taxonomy" id="38727"/>
    <lineage>
        <taxon>Eukaryota</taxon>
        <taxon>Viridiplantae</taxon>
        <taxon>Streptophyta</taxon>
        <taxon>Embryophyta</taxon>
        <taxon>Tracheophyta</taxon>
        <taxon>Spermatophyta</taxon>
        <taxon>Magnoliopsida</taxon>
        <taxon>Liliopsida</taxon>
        <taxon>Poales</taxon>
        <taxon>Poaceae</taxon>
        <taxon>PACMAD clade</taxon>
        <taxon>Panicoideae</taxon>
        <taxon>Panicodae</taxon>
        <taxon>Paniceae</taxon>
        <taxon>Panicinae</taxon>
        <taxon>Panicum</taxon>
        <taxon>Panicum sect. Hiantes</taxon>
    </lineage>
</organism>
<evidence type="ECO:0000256" key="1">
    <source>
        <dbReference type="SAM" id="MobiDB-lite"/>
    </source>
</evidence>
<accession>A0A8T0RRU8</accession>
<gene>
    <name evidence="3" type="ORF">PVAP13_5NG386881</name>
</gene>
<sequence>MNWYGVIKRMISLEFPGQKEIILFQGYNKDQFGVIYIDTTRYRYKDEPYILAAQAELVFYVNLVNKPGWSSVIALKPRDLFVMPELELEDSIDDLTNWTRSDKEGTTGDVSVITQVRAQAVDEPDDAVFDVDDEDDEDDTYIDDGVVAPVTSAEQGQDDDFFI</sequence>
<feature type="region of interest" description="Disordered" evidence="1">
    <location>
        <begin position="124"/>
        <end position="150"/>
    </location>
</feature>
<dbReference type="Proteomes" id="UP000823388">
    <property type="component" value="Chromosome 5N"/>
</dbReference>
<evidence type="ECO:0000259" key="2">
    <source>
        <dbReference type="Pfam" id="PF13952"/>
    </source>
</evidence>